<evidence type="ECO:0000313" key="2">
    <source>
        <dbReference type="Proteomes" id="UP000032534"/>
    </source>
</evidence>
<name>A0A0D7XAC0_9BACL</name>
<dbReference type="Gene3D" id="3.40.50.300">
    <property type="entry name" value="P-loop containing nucleotide triphosphate hydrolases"/>
    <property type="match status" value="1"/>
</dbReference>
<evidence type="ECO:0000313" key="1">
    <source>
        <dbReference type="EMBL" id="KJD47117.1"/>
    </source>
</evidence>
<dbReference type="PATRIC" id="fig|159743.3.peg.620"/>
<reference evidence="1 2" key="1">
    <citation type="submission" date="2014-11" db="EMBL/GenBank/DDBJ databases">
        <title>Draft Genome Sequences of Paenibacillus polymyxa NRRL B-30509 and Paenibacillus terrae NRRL B-30644, Strains from a Poultry Environment that Produce Tridecaptin A and Paenicidins.</title>
        <authorList>
            <person name="van Belkum M.J."/>
            <person name="Lohans C.T."/>
            <person name="Vederas J.C."/>
        </authorList>
    </citation>
    <scope>NUCLEOTIDE SEQUENCE [LARGE SCALE GENOMIC DNA]</scope>
    <source>
        <strain evidence="1 2">NRRL B-30644</strain>
    </source>
</reference>
<evidence type="ECO:0008006" key="3">
    <source>
        <dbReference type="Google" id="ProtNLM"/>
    </source>
</evidence>
<comment type="caution">
    <text evidence="1">The sequence shown here is derived from an EMBL/GenBank/DDBJ whole genome shotgun (WGS) entry which is preliminary data.</text>
</comment>
<dbReference type="AlphaFoldDB" id="A0A0D7XAC0"/>
<dbReference type="InterPro" id="IPR027417">
    <property type="entry name" value="P-loop_NTPase"/>
</dbReference>
<dbReference type="Proteomes" id="UP000032534">
    <property type="component" value="Unassembled WGS sequence"/>
</dbReference>
<gene>
    <name evidence="1" type="ORF">QD47_02895</name>
</gene>
<organism evidence="1 2">
    <name type="scientific">Paenibacillus terrae</name>
    <dbReference type="NCBI Taxonomy" id="159743"/>
    <lineage>
        <taxon>Bacteria</taxon>
        <taxon>Bacillati</taxon>
        <taxon>Bacillota</taxon>
        <taxon>Bacilli</taxon>
        <taxon>Bacillales</taxon>
        <taxon>Paenibacillaceae</taxon>
        <taxon>Paenibacillus</taxon>
    </lineage>
</organism>
<sequence length="103" mass="11450">MVLGGAELPLGVVRQQISSAIDIFVHLSRLRDKSRRVLEISEVTGFENGEVVLNPLYRFQERGESKGRIVGGLERCGEGLQHTLKLQMAGMKPESWSRGEESV</sequence>
<keyword evidence="2" id="KW-1185">Reference proteome</keyword>
<dbReference type="EMBL" id="JTHP01000003">
    <property type="protein sequence ID" value="KJD47117.1"/>
    <property type="molecule type" value="Genomic_DNA"/>
</dbReference>
<protein>
    <recommendedName>
        <fullName evidence="3">Type II secretion system protein E</fullName>
    </recommendedName>
</protein>
<accession>A0A0D7XAC0</accession>
<proteinExistence type="predicted"/>